<comment type="caution">
    <text evidence="2">The sequence shown here is derived from an EMBL/GenBank/DDBJ whole genome shotgun (WGS) entry which is preliminary data.</text>
</comment>
<gene>
    <name evidence="2" type="ORF">BOKJ2_LOCUS1409</name>
</gene>
<name>A0A811JTE2_9BILA</name>
<evidence type="ECO:0000313" key="2">
    <source>
        <dbReference type="EMBL" id="CAD5206725.1"/>
    </source>
</evidence>
<evidence type="ECO:0000256" key="1">
    <source>
        <dbReference type="SAM" id="MobiDB-lite"/>
    </source>
</evidence>
<feature type="compositionally biased region" description="Basic and acidic residues" evidence="1">
    <location>
        <begin position="77"/>
        <end position="90"/>
    </location>
</feature>
<organism evidence="2 3">
    <name type="scientific">Bursaphelenchus okinawaensis</name>
    <dbReference type="NCBI Taxonomy" id="465554"/>
    <lineage>
        <taxon>Eukaryota</taxon>
        <taxon>Metazoa</taxon>
        <taxon>Ecdysozoa</taxon>
        <taxon>Nematoda</taxon>
        <taxon>Chromadorea</taxon>
        <taxon>Rhabditida</taxon>
        <taxon>Tylenchina</taxon>
        <taxon>Tylenchomorpha</taxon>
        <taxon>Aphelenchoidea</taxon>
        <taxon>Aphelenchoididae</taxon>
        <taxon>Bursaphelenchus</taxon>
    </lineage>
</organism>
<dbReference type="EMBL" id="CAJFDH010000001">
    <property type="protein sequence ID" value="CAD5206725.1"/>
    <property type="molecule type" value="Genomic_DNA"/>
</dbReference>
<accession>A0A811JTE2</accession>
<dbReference type="EMBL" id="CAJFCW020000001">
    <property type="protein sequence ID" value="CAG9082912.1"/>
    <property type="molecule type" value="Genomic_DNA"/>
</dbReference>
<dbReference type="AlphaFoldDB" id="A0A811JTE2"/>
<keyword evidence="3" id="KW-1185">Reference proteome</keyword>
<protein>
    <submittedName>
        <fullName evidence="2">Uncharacterized protein</fullName>
    </submittedName>
</protein>
<proteinExistence type="predicted"/>
<reference evidence="2" key="1">
    <citation type="submission" date="2020-09" db="EMBL/GenBank/DDBJ databases">
        <authorList>
            <person name="Kikuchi T."/>
        </authorList>
    </citation>
    <scope>NUCLEOTIDE SEQUENCE</scope>
    <source>
        <strain evidence="2">SH1</strain>
    </source>
</reference>
<feature type="region of interest" description="Disordered" evidence="1">
    <location>
        <begin position="442"/>
        <end position="467"/>
    </location>
</feature>
<dbReference type="Proteomes" id="UP000614601">
    <property type="component" value="Unassembled WGS sequence"/>
</dbReference>
<dbReference type="Proteomes" id="UP000783686">
    <property type="component" value="Unassembled WGS sequence"/>
</dbReference>
<evidence type="ECO:0000313" key="3">
    <source>
        <dbReference type="Proteomes" id="UP000614601"/>
    </source>
</evidence>
<sequence>MVKKKVANKGKVLQLKKNHLPDVEMNRYEIRFVFYVREDEYNDDAIEEEAINLLTQELFSQIEVFKSGEDQEQSQESEQRDCGGYLKEDPPENDNTSLTNRLNKALDQWISEKKSRELALHNNESDVKRRLYNFSRYSDDQADIYNDYYYGKAGIYDVRGGRYDDVTQDNTTACLTMPVREKFDNLMANGRIVTQNLIGQSVTDDFIRQNVNYEKSDDEDDSEDTLVDETCKQSCCSKCDLYDELYPNASDASELGKNTNTSQILSDPSLILQSNKMPSAGSQFLPGSNKLASQFNRVLMESREVPPESSQFILDSSEAHLQFCRPLKVVKSTGSSQSSYPCSQCIYEGYNDDCGSTEGCSTKDRRYGIFENSDVKQCDIDSCNSECCKVQDYIFKDGYVEDCSVEDISDSVLEMMKMIRGSNYRNEWTERVERLKSEESAEKKQFRRESLEEEEESDNPFLAASESSFDQLSKSDLATVDYSDFTVESSQSNWNRMAAGCDWIHLEAPDSEGEEFKDCHDYFTQPLHSLSTST</sequence>
<feature type="region of interest" description="Disordered" evidence="1">
    <location>
        <begin position="67"/>
        <end position="97"/>
    </location>
</feature>